<feature type="transmembrane region" description="Helical" evidence="6">
    <location>
        <begin position="326"/>
        <end position="346"/>
    </location>
</feature>
<reference evidence="7 8" key="1">
    <citation type="submission" date="2016-10" db="EMBL/GenBank/DDBJ databases">
        <authorList>
            <person name="de Groot N.N."/>
        </authorList>
    </citation>
    <scope>NUCLEOTIDE SEQUENCE [LARGE SCALE GENOMIC DNA]</scope>
    <source>
        <strain evidence="7 8">DSM 12992</strain>
    </source>
</reference>
<dbReference type="AlphaFoldDB" id="A0A1I1N3H1"/>
<dbReference type="OrthoDB" id="255482at2"/>
<keyword evidence="8" id="KW-1185">Reference proteome</keyword>
<dbReference type="Proteomes" id="UP000199263">
    <property type="component" value="Unassembled WGS sequence"/>
</dbReference>
<dbReference type="STRING" id="119641.SAMN05421842_11378"/>
<feature type="transmembrane region" description="Helical" evidence="6">
    <location>
        <begin position="163"/>
        <end position="182"/>
    </location>
</feature>
<keyword evidence="2" id="KW-1003">Cell membrane</keyword>
<dbReference type="InterPro" id="IPR018385">
    <property type="entry name" value="C4_dicarb_anaerob_car-like"/>
</dbReference>
<feature type="transmembrane region" description="Helical" evidence="6">
    <location>
        <begin position="187"/>
        <end position="208"/>
    </location>
</feature>
<evidence type="ECO:0000256" key="6">
    <source>
        <dbReference type="SAM" id="Phobius"/>
    </source>
</evidence>
<evidence type="ECO:0000256" key="5">
    <source>
        <dbReference type="ARBA" id="ARBA00023136"/>
    </source>
</evidence>
<feature type="transmembrane region" description="Helical" evidence="6">
    <location>
        <begin position="389"/>
        <end position="414"/>
    </location>
</feature>
<feature type="transmembrane region" description="Helical" evidence="6">
    <location>
        <begin position="220"/>
        <end position="239"/>
    </location>
</feature>
<feature type="transmembrane region" description="Helical" evidence="6">
    <location>
        <begin position="284"/>
        <end position="303"/>
    </location>
</feature>
<evidence type="ECO:0000313" key="8">
    <source>
        <dbReference type="Proteomes" id="UP000199263"/>
    </source>
</evidence>
<feature type="transmembrane region" description="Helical" evidence="6">
    <location>
        <begin position="12"/>
        <end position="34"/>
    </location>
</feature>
<feature type="transmembrane region" description="Helical" evidence="6">
    <location>
        <begin position="487"/>
        <end position="509"/>
    </location>
</feature>
<dbReference type="GO" id="GO:0005886">
    <property type="term" value="C:plasma membrane"/>
    <property type="evidence" value="ECO:0007669"/>
    <property type="project" value="UniProtKB-SubCell"/>
</dbReference>
<name>A0A1I1N3H1_9CLOT</name>
<keyword evidence="3 6" id="KW-0812">Transmembrane</keyword>
<proteinExistence type="predicted"/>
<protein>
    <submittedName>
        <fullName evidence="7">Uncharacterized membrane protein YfcC, ion transporter superfamily</fullName>
    </submittedName>
</protein>
<comment type="subcellular location">
    <subcellularLocation>
        <location evidence="1">Cell membrane</location>
        <topology evidence="1">Multi-pass membrane protein</topology>
    </subcellularLocation>
</comment>
<evidence type="ECO:0000256" key="4">
    <source>
        <dbReference type="ARBA" id="ARBA00022989"/>
    </source>
</evidence>
<evidence type="ECO:0000256" key="3">
    <source>
        <dbReference type="ARBA" id="ARBA00022692"/>
    </source>
</evidence>
<feature type="transmembrane region" description="Helical" evidence="6">
    <location>
        <begin position="97"/>
        <end position="118"/>
    </location>
</feature>
<dbReference type="RefSeq" id="WP_090091425.1">
    <property type="nucleotide sequence ID" value="NZ_FOMG01000013.1"/>
</dbReference>
<organism evidence="7 8">
    <name type="scientific">Clostridium uliginosum</name>
    <dbReference type="NCBI Taxonomy" id="119641"/>
    <lineage>
        <taxon>Bacteria</taxon>
        <taxon>Bacillati</taxon>
        <taxon>Bacillota</taxon>
        <taxon>Clostridia</taxon>
        <taxon>Eubacteriales</taxon>
        <taxon>Clostridiaceae</taxon>
        <taxon>Clostridium</taxon>
    </lineage>
</organism>
<dbReference type="Pfam" id="PF03606">
    <property type="entry name" value="DcuC"/>
    <property type="match status" value="1"/>
</dbReference>
<dbReference type="InterPro" id="IPR051679">
    <property type="entry name" value="DASS-Related_Transporters"/>
</dbReference>
<dbReference type="EMBL" id="FOMG01000013">
    <property type="protein sequence ID" value="SFC92204.1"/>
    <property type="molecule type" value="Genomic_DNA"/>
</dbReference>
<feature type="transmembrane region" description="Helical" evidence="6">
    <location>
        <begin position="139"/>
        <end position="157"/>
    </location>
</feature>
<evidence type="ECO:0000256" key="2">
    <source>
        <dbReference type="ARBA" id="ARBA00022475"/>
    </source>
</evidence>
<feature type="transmembrane region" description="Helical" evidence="6">
    <location>
        <begin position="353"/>
        <end position="377"/>
    </location>
</feature>
<gene>
    <name evidence="7" type="ORF">SAMN05421842_11378</name>
</gene>
<feature type="transmembrane region" description="Helical" evidence="6">
    <location>
        <begin position="450"/>
        <end position="475"/>
    </location>
</feature>
<feature type="transmembrane region" description="Helical" evidence="6">
    <location>
        <begin position="426"/>
        <end position="444"/>
    </location>
</feature>
<keyword evidence="5 6" id="KW-0472">Membrane</keyword>
<sequence>MDTNKASKKKFNFPSAYTILIGLTIIIAIITNFAPGMIPSKISDVVMAPVTGMIGVKDATIANTMNDAMENGGITEALNTLTNTEGQYINVWNQGKIFGAIDVAFFVLIIGGFLGVVTKSGALNAGVAAIVKKLKGRELLLIPILMILFSIGGSTYGMAEESLAFYALLTTTMICAGFDPLVAVSTVLLGAGCGVLGSTINPFATGIASASAGVPVNQGIVLALGGLLWIGSLSVAIYFTMKYAKKIKEDPTKSLVSKFELDNALKAYSEDNDGTIELTKRRKFALIAFGITFLVMILGIIPWEDFGVSWFSNHTGILMGSPFGSWWFYEFAAWFLLMAVVIGIIAKMSERDIVSSFVAGASDMVGVALVIGISRGISCIMTNSGLDLYILNGACNVLNGVSGVIFVNLAYIIYIGLSFLIPSTSGLATISMPIFAPLAVKLGLAPELMIAAFSAGSGIVNLITPTSAIVMGGLSIAKLEYSTWLKYVWRILLGIFVVCVLILSIAIMIV</sequence>
<evidence type="ECO:0000256" key="1">
    <source>
        <dbReference type="ARBA" id="ARBA00004651"/>
    </source>
</evidence>
<dbReference type="PANTHER" id="PTHR43652">
    <property type="entry name" value="BASIC AMINO ACID ANTIPORTER YFCC-RELATED"/>
    <property type="match status" value="1"/>
</dbReference>
<keyword evidence="4 6" id="KW-1133">Transmembrane helix</keyword>
<accession>A0A1I1N3H1</accession>
<evidence type="ECO:0000313" key="7">
    <source>
        <dbReference type="EMBL" id="SFC92204.1"/>
    </source>
</evidence>
<dbReference type="PANTHER" id="PTHR43652:SF6">
    <property type="entry name" value="ARGININE REPRESSOR"/>
    <property type="match status" value="1"/>
</dbReference>